<dbReference type="OrthoDB" id="7707524at2"/>
<feature type="chain" id="PRO_5009941546" description="Tat pathway signal sequence domain protein" evidence="1">
    <location>
        <begin position="25"/>
        <end position="144"/>
    </location>
</feature>
<dbReference type="EMBL" id="FTNV01000001">
    <property type="protein sequence ID" value="SIR95152.1"/>
    <property type="molecule type" value="Genomic_DNA"/>
</dbReference>
<name>A0A1N7F4I2_9RHOB</name>
<reference evidence="3" key="1">
    <citation type="submission" date="2017-01" db="EMBL/GenBank/DDBJ databases">
        <authorList>
            <person name="Varghese N."/>
            <person name="Submissions S."/>
        </authorList>
    </citation>
    <scope>NUCLEOTIDE SEQUENCE [LARGE SCALE GENOMIC DNA]</scope>
    <source>
        <strain evidence="3">DSM 29590</strain>
    </source>
</reference>
<dbReference type="Proteomes" id="UP000186019">
    <property type="component" value="Unassembled WGS sequence"/>
</dbReference>
<keyword evidence="3" id="KW-1185">Reference proteome</keyword>
<evidence type="ECO:0000256" key="1">
    <source>
        <dbReference type="SAM" id="SignalP"/>
    </source>
</evidence>
<feature type="signal peptide" evidence="1">
    <location>
        <begin position="1"/>
        <end position="24"/>
    </location>
</feature>
<evidence type="ECO:0000313" key="3">
    <source>
        <dbReference type="Proteomes" id="UP000186019"/>
    </source>
</evidence>
<accession>A0A1N7F4I2</accession>
<keyword evidence="1" id="KW-0732">Signal</keyword>
<dbReference type="STRING" id="573024.SAMN05216208_1399"/>
<gene>
    <name evidence="2" type="ORF">SAMN05421666_0736</name>
</gene>
<proteinExistence type="predicted"/>
<sequence length="144" mass="15592">MKSRYSFLFFAGALTLLSSLPAWAEEEVRAHLLIELNAAESQQDGCKLSFLALNGHPVGIAQAVFETVIFDAAGQVDRLTLLDFSDLPAARPRVRQFMIADMQCGDIGRILFNGVSTCQSPRLGDDACEAGLVLESKTDIEVTG</sequence>
<evidence type="ECO:0000313" key="2">
    <source>
        <dbReference type="EMBL" id="SIR95152.1"/>
    </source>
</evidence>
<protein>
    <recommendedName>
        <fullName evidence="4">Tat pathway signal sequence domain protein</fullName>
    </recommendedName>
</protein>
<dbReference type="AlphaFoldDB" id="A0A1N7F4I2"/>
<evidence type="ECO:0008006" key="4">
    <source>
        <dbReference type="Google" id="ProtNLM"/>
    </source>
</evidence>
<organism evidence="2 3">
    <name type="scientific">Roseovarius nanhaiticus</name>
    <dbReference type="NCBI Taxonomy" id="573024"/>
    <lineage>
        <taxon>Bacteria</taxon>
        <taxon>Pseudomonadati</taxon>
        <taxon>Pseudomonadota</taxon>
        <taxon>Alphaproteobacteria</taxon>
        <taxon>Rhodobacterales</taxon>
        <taxon>Roseobacteraceae</taxon>
        <taxon>Roseovarius</taxon>
    </lineage>
</organism>